<sequence length="78" mass="9102">MYNVTDFADMINKDCQGYRYFWAYGLVGETLVMWERPSNLEYLCDIGKMMVDDAKEDKRGINEIPSIITRDLGYGFTN</sequence>
<name>A0A0F8Y6W4_9ZZZZ</name>
<comment type="caution">
    <text evidence="1">The sequence shown here is derived from an EMBL/GenBank/DDBJ whole genome shotgun (WGS) entry which is preliminary data.</text>
</comment>
<proteinExistence type="predicted"/>
<evidence type="ECO:0000313" key="1">
    <source>
        <dbReference type="EMBL" id="KKK69355.1"/>
    </source>
</evidence>
<dbReference type="AlphaFoldDB" id="A0A0F8Y6W4"/>
<reference evidence="1" key="1">
    <citation type="journal article" date="2015" name="Nature">
        <title>Complex archaea that bridge the gap between prokaryotes and eukaryotes.</title>
        <authorList>
            <person name="Spang A."/>
            <person name="Saw J.H."/>
            <person name="Jorgensen S.L."/>
            <person name="Zaremba-Niedzwiedzka K."/>
            <person name="Martijn J."/>
            <person name="Lind A.E."/>
            <person name="van Eijk R."/>
            <person name="Schleper C."/>
            <person name="Guy L."/>
            <person name="Ettema T.J."/>
        </authorList>
    </citation>
    <scope>NUCLEOTIDE SEQUENCE</scope>
</reference>
<dbReference type="EMBL" id="LAZR01058687">
    <property type="protein sequence ID" value="KKK69355.1"/>
    <property type="molecule type" value="Genomic_DNA"/>
</dbReference>
<protein>
    <submittedName>
        <fullName evidence="1">Uncharacterized protein</fullName>
    </submittedName>
</protein>
<gene>
    <name evidence="1" type="ORF">LCGC14_2934880</name>
</gene>
<accession>A0A0F8Y6W4</accession>
<organism evidence="1">
    <name type="scientific">marine sediment metagenome</name>
    <dbReference type="NCBI Taxonomy" id="412755"/>
    <lineage>
        <taxon>unclassified sequences</taxon>
        <taxon>metagenomes</taxon>
        <taxon>ecological metagenomes</taxon>
    </lineage>
</organism>